<keyword evidence="6 13" id="KW-0441">Lipid A biosynthesis</keyword>
<protein>
    <recommendedName>
        <fullName evidence="4 13">Tetraacyldisaccharide 4'-kinase</fullName>
        <ecNumber evidence="3 13">2.7.1.130</ecNumber>
    </recommendedName>
    <alternativeName>
        <fullName evidence="12 13">Lipid A 4'-kinase</fullName>
    </alternativeName>
</protein>
<dbReference type="GO" id="GO:0009029">
    <property type="term" value="F:lipid-A 4'-kinase activity"/>
    <property type="evidence" value="ECO:0007669"/>
    <property type="project" value="UniProtKB-EC"/>
</dbReference>
<keyword evidence="9 13" id="KW-0418">Kinase</keyword>
<keyword evidence="10 13" id="KW-0067">ATP-binding</keyword>
<evidence type="ECO:0000256" key="7">
    <source>
        <dbReference type="ARBA" id="ARBA00022679"/>
    </source>
</evidence>
<comment type="similarity">
    <text evidence="13">Belongs to the LpxK family.</text>
</comment>
<keyword evidence="5 13" id="KW-0444">Lipid biosynthesis</keyword>
<accession>A0ABT7VJI6</accession>
<comment type="function">
    <text evidence="1 13">Transfers the gamma-phosphate of ATP to the 4'-position of a tetraacyldisaccharide 1-phosphate intermediate (termed DS-1-P) to form tetraacyldisaccharide 1,4'-bis-phosphate (lipid IVA).</text>
</comment>
<reference evidence="14 15" key="1">
    <citation type="submission" date="2023-06" db="EMBL/GenBank/DDBJ databases">
        <authorList>
            <person name="Zeman M."/>
            <person name="Kubasova T."/>
            <person name="Jahodarova E."/>
            <person name="Nykrynova M."/>
            <person name="Rychlik I."/>
        </authorList>
    </citation>
    <scope>NUCLEOTIDE SEQUENCE [LARGE SCALE GENOMIC DNA]</scope>
    <source>
        <strain evidence="14 15">109_WCHN</strain>
    </source>
</reference>
<keyword evidence="7 13" id="KW-0808">Transferase</keyword>
<evidence type="ECO:0000256" key="2">
    <source>
        <dbReference type="ARBA" id="ARBA00004870"/>
    </source>
</evidence>
<evidence type="ECO:0000256" key="6">
    <source>
        <dbReference type="ARBA" id="ARBA00022556"/>
    </source>
</evidence>
<dbReference type="InterPro" id="IPR027417">
    <property type="entry name" value="P-loop_NTPase"/>
</dbReference>
<evidence type="ECO:0000256" key="11">
    <source>
        <dbReference type="ARBA" id="ARBA00023098"/>
    </source>
</evidence>
<evidence type="ECO:0000313" key="15">
    <source>
        <dbReference type="Proteomes" id="UP001169458"/>
    </source>
</evidence>
<dbReference type="Pfam" id="PF02606">
    <property type="entry name" value="LpxK"/>
    <property type="match status" value="1"/>
</dbReference>
<comment type="pathway">
    <text evidence="2 13">Glycolipid biosynthesis; lipid IV(A) biosynthesis; lipid IV(A) from (3R)-3-hydroxytetradecanoyl-[acyl-carrier-protein] and UDP-N-acetyl-alpha-D-glucosamine: step 6/6.</text>
</comment>
<dbReference type="HAMAP" id="MF_00409">
    <property type="entry name" value="LpxK"/>
    <property type="match status" value="1"/>
</dbReference>
<evidence type="ECO:0000256" key="10">
    <source>
        <dbReference type="ARBA" id="ARBA00022840"/>
    </source>
</evidence>
<evidence type="ECO:0000256" key="9">
    <source>
        <dbReference type="ARBA" id="ARBA00022777"/>
    </source>
</evidence>
<evidence type="ECO:0000256" key="1">
    <source>
        <dbReference type="ARBA" id="ARBA00002274"/>
    </source>
</evidence>
<dbReference type="EMBL" id="JAUDEN010000053">
    <property type="protein sequence ID" value="MDM8326476.1"/>
    <property type="molecule type" value="Genomic_DNA"/>
</dbReference>
<dbReference type="PANTHER" id="PTHR42724">
    <property type="entry name" value="TETRAACYLDISACCHARIDE 4'-KINASE"/>
    <property type="match status" value="1"/>
</dbReference>
<dbReference type="Proteomes" id="UP001169458">
    <property type="component" value="Unassembled WGS sequence"/>
</dbReference>
<evidence type="ECO:0000256" key="5">
    <source>
        <dbReference type="ARBA" id="ARBA00022516"/>
    </source>
</evidence>
<evidence type="ECO:0000256" key="3">
    <source>
        <dbReference type="ARBA" id="ARBA00012071"/>
    </source>
</evidence>
<reference evidence="15" key="2">
    <citation type="submission" date="2023-07" db="EMBL/GenBank/DDBJ databases">
        <title>Identification and characterization of horizontal gene transfer across gut microbiota members of farm animals based on homology search.</title>
        <authorList>
            <person name="Schwarzerova J."/>
            <person name="Nykrynova M."/>
            <person name="Jureckova K."/>
            <person name="Cejkova D."/>
            <person name="Rychlik I."/>
        </authorList>
    </citation>
    <scope>NUCLEOTIDE SEQUENCE [LARGE SCALE GENOMIC DNA]</scope>
    <source>
        <strain evidence="15">109_WCHN</strain>
    </source>
</reference>
<feature type="binding site" evidence="13">
    <location>
        <begin position="51"/>
        <end position="58"/>
    </location>
    <ligand>
        <name>ATP</name>
        <dbReference type="ChEBI" id="CHEBI:30616"/>
    </ligand>
</feature>
<dbReference type="SUPFAM" id="SSF52540">
    <property type="entry name" value="P-loop containing nucleoside triphosphate hydrolases"/>
    <property type="match status" value="1"/>
</dbReference>
<evidence type="ECO:0000256" key="4">
    <source>
        <dbReference type="ARBA" id="ARBA00016436"/>
    </source>
</evidence>
<dbReference type="NCBIfam" id="TIGR00682">
    <property type="entry name" value="lpxK"/>
    <property type="match status" value="1"/>
</dbReference>
<evidence type="ECO:0000313" key="14">
    <source>
        <dbReference type="EMBL" id="MDM8326476.1"/>
    </source>
</evidence>
<evidence type="ECO:0000256" key="8">
    <source>
        <dbReference type="ARBA" id="ARBA00022741"/>
    </source>
</evidence>
<comment type="caution">
    <text evidence="14">The sequence shown here is derived from an EMBL/GenBank/DDBJ whole genome shotgun (WGS) entry which is preliminary data.</text>
</comment>
<organism evidence="14 15">
    <name type="scientific">Bacteroides gallinaceum</name>
    <dbReference type="NCBI Taxonomy" id="1462571"/>
    <lineage>
        <taxon>Bacteria</taxon>
        <taxon>Pseudomonadati</taxon>
        <taxon>Bacteroidota</taxon>
        <taxon>Bacteroidia</taxon>
        <taxon>Bacteroidales</taxon>
        <taxon>Bacteroidaceae</taxon>
        <taxon>Bacteroides</taxon>
    </lineage>
</organism>
<comment type="catalytic activity">
    <reaction evidence="13">
        <text>a lipid A disaccharide + ATP = a lipid IVA + ADP + H(+)</text>
        <dbReference type="Rhea" id="RHEA:67840"/>
        <dbReference type="ChEBI" id="CHEBI:15378"/>
        <dbReference type="ChEBI" id="CHEBI:30616"/>
        <dbReference type="ChEBI" id="CHEBI:176343"/>
        <dbReference type="ChEBI" id="CHEBI:176425"/>
        <dbReference type="ChEBI" id="CHEBI:456216"/>
        <dbReference type="EC" id="2.7.1.130"/>
    </reaction>
</comment>
<dbReference type="EC" id="2.7.1.130" evidence="3 13"/>
<dbReference type="RefSeq" id="WP_289561451.1">
    <property type="nucleotide sequence ID" value="NZ_JAUDEN010000053.1"/>
</dbReference>
<dbReference type="InterPro" id="IPR003758">
    <property type="entry name" value="LpxK"/>
</dbReference>
<keyword evidence="15" id="KW-1185">Reference proteome</keyword>
<evidence type="ECO:0000256" key="13">
    <source>
        <dbReference type="HAMAP-Rule" id="MF_00409"/>
    </source>
</evidence>
<proteinExistence type="inferred from homology"/>
<sequence>MHKNKPKIYWGLWPVSMLYGIGASIRNKLFDWGMLRSRSFPFPLICIGNLTVGGTGKTPHTEYLIRLLKKEFKVAALSRGYKRETKGFVLASSSSTAAEIGDEPFQIARKFPDITVAVDADRCEGINLIQEKCPATEVILLDDAFQHRYVTPGLSVLLTDYNRPIYEDQLLPAGRLRETRNGKKRADMIIVTKCPAGLSDTEQESIKRKLQPHSGQKVLFTTMKYGKLQPLFANAAERSLDSLKKQEEILLLTGIASPDGLAKTLRTHCDKVRLLAFPDHHAFDRQDLQKLERMFGQLTADRRLIVTTEKDAARLRMHQLSNVLKESIYTLPIEVEFINKQETIFNKKIIEYVRKNSRNSSIHQS</sequence>
<gene>
    <name evidence="13 14" type="primary">lpxK</name>
    <name evidence="14" type="ORF">QUW60_14810</name>
</gene>
<evidence type="ECO:0000256" key="12">
    <source>
        <dbReference type="ARBA" id="ARBA00029757"/>
    </source>
</evidence>
<dbReference type="PANTHER" id="PTHR42724:SF1">
    <property type="entry name" value="TETRAACYLDISACCHARIDE 4'-KINASE, MITOCHONDRIAL-RELATED"/>
    <property type="match status" value="1"/>
</dbReference>
<keyword evidence="8 13" id="KW-0547">Nucleotide-binding</keyword>
<keyword evidence="11 13" id="KW-0443">Lipid metabolism</keyword>
<name>A0ABT7VJI6_9BACE</name>